<dbReference type="InterPro" id="IPR052398">
    <property type="entry name" value="Ubiquitin_hydrolase_53/54"/>
</dbReference>
<keyword evidence="1" id="KW-0833">Ubl conjugation pathway</keyword>
<dbReference type="PANTHER" id="PTHR22975:SF9">
    <property type="entry name" value="ECHINUS SPLICE FORM 3"/>
    <property type="match status" value="1"/>
</dbReference>
<dbReference type="SUPFAM" id="SSF54001">
    <property type="entry name" value="Cysteine proteinases"/>
    <property type="match status" value="1"/>
</dbReference>
<dbReference type="PROSITE" id="PS50235">
    <property type="entry name" value="USP_3"/>
    <property type="match status" value="1"/>
</dbReference>
<name>A0A8J4AV42_9CHLO</name>
<comment type="caution">
    <text evidence="4">The sequence shown here is derived from an EMBL/GenBank/DDBJ whole genome shotgun (WGS) entry which is preliminary data.</text>
</comment>
<organism evidence="4 5">
    <name type="scientific">Volvox africanus</name>
    <dbReference type="NCBI Taxonomy" id="51714"/>
    <lineage>
        <taxon>Eukaryota</taxon>
        <taxon>Viridiplantae</taxon>
        <taxon>Chlorophyta</taxon>
        <taxon>core chlorophytes</taxon>
        <taxon>Chlorophyceae</taxon>
        <taxon>CS clade</taxon>
        <taxon>Chlamydomonadales</taxon>
        <taxon>Volvocaceae</taxon>
        <taxon>Volvox</taxon>
    </lineage>
</organism>
<keyword evidence="2" id="KW-0378">Hydrolase</keyword>
<evidence type="ECO:0000259" key="3">
    <source>
        <dbReference type="PROSITE" id="PS50235"/>
    </source>
</evidence>
<evidence type="ECO:0000313" key="5">
    <source>
        <dbReference type="Proteomes" id="UP000747399"/>
    </source>
</evidence>
<dbReference type="Gene3D" id="3.90.70.10">
    <property type="entry name" value="Cysteine proteinases"/>
    <property type="match status" value="1"/>
</dbReference>
<dbReference type="CDD" id="cd02257">
    <property type="entry name" value="Peptidase_C19"/>
    <property type="match status" value="1"/>
</dbReference>
<protein>
    <recommendedName>
        <fullName evidence="3">USP domain-containing protein</fullName>
    </recommendedName>
</protein>
<dbReference type="InterPro" id="IPR001394">
    <property type="entry name" value="Peptidase_C19_UCH"/>
</dbReference>
<dbReference type="AlphaFoldDB" id="A0A8J4AV42"/>
<feature type="domain" description="USP" evidence="3">
    <location>
        <begin position="1"/>
        <end position="290"/>
    </location>
</feature>
<dbReference type="EMBL" id="BNCO01000004">
    <property type="protein sequence ID" value="GIL47747.1"/>
    <property type="molecule type" value="Genomic_DNA"/>
</dbReference>
<evidence type="ECO:0000256" key="1">
    <source>
        <dbReference type="ARBA" id="ARBA00022786"/>
    </source>
</evidence>
<proteinExistence type="predicted"/>
<dbReference type="InterPro" id="IPR028889">
    <property type="entry name" value="USP"/>
</dbReference>
<evidence type="ECO:0000313" key="4">
    <source>
        <dbReference type="EMBL" id="GIL47747.1"/>
    </source>
</evidence>
<sequence>MLRSAMFSVLKPLLRFAASRPHALRHVVDPSELREALDALGIRAGEMNDASEVLGALFECLNRAPGLSGADDAGTGNVSVVDRTFGLMLSEEVRCNVTTCHRVTHIVPQHVEYFMIITATGLRDVRAVIDAAPAEHISTGRIIREIESQNVKRCDNDPPHHGCNTPTPVTRTLHNIPAVFTLQLVWEPDVPGEAIAGTLSLVDTILDLKEVFAGSNCPGNMPTYALHGMFCYYGQHYFAFINRGPLEPESTQEWVMFDDATVLAVGNWSQVIAKCRAGRIQPSVLFYQQHR</sequence>
<dbReference type="GO" id="GO:0016579">
    <property type="term" value="P:protein deubiquitination"/>
    <property type="evidence" value="ECO:0007669"/>
    <property type="project" value="InterPro"/>
</dbReference>
<dbReference type="PANTHER" id="PTHR22975">
    <property type="entry name" value="UBIQUITIN SPECIFIC PROTEINASE"/>
    <property type="match status" value="1"/>
</dbReference>
<dbReference type="InterPro" id="IPR038765">
    <property type="entry name" value="Papain-like_cys_pep_sf"/>
</dbReference>
<dbReference type="GO" id="GO:0004843">
    <property type="term" value="F:cysteine-type deubiquitinase activity"/>
    <property type="evidence" value="ECO:0007669"/>
    <property type="project" value="InterPro"/>
</dbReference>
<evidence type="ECO:0000256" key="2">
    <source>
        <dbReference type="ARBA" id="ARBA00022801"/>
    </source>
</evidence>
<keyword evidence="5" id="KW-1185">Reference proteome</keyword>
<accession>A0A8J4AV42</accession>
<dbReference type="Pfam" id="PF00443">
    <property type="entry name" value="UCH"/>
    <property type="match status" value="1"/>
</dbReference>
<reference evidence="4" key="1">
    <citation type="journal article" date="2021" name="Proc. Natl. Acad. Sci. U.S.A.">
        <title>Three genomes in the algal genus Volvox reveal the fate of a haploid sex-determining region after a transition to homothallism.</title>
        <authorList>
            <person name="Yamamoto K."/>
            <person name="Hamaji T."/>
            <person name="Kawai-Toyooka H."/>
            <person name="Matsuzaki R."/>
            <person name="Takahashi F."/>
            <person name="Nishimura Y."/>
            <person name="Kawachi M."/>
            <person name="Noguchi H."/>
            <person name="Minakuchi Y."/>
            <person name="Umen J.G."/>
            <person name="Toyoda A."/>
            <person name="Nozaki H."/>
        </authorList>
    </citation>
    <scope>NUCLEOTIDE SEQUENCE</scope>
    <source>
        <strain evidence="4">NIES-3780</strain>
    </source>
</reference>
<dbReference type="Proteomes" id="UP000747399">
    <property type="component" value="Unassembled WGS sequence"/>
</dbReference>
<gene>
    <name evidence="4" type="ORF">Vafri_3928</name>
</gene>